<dbReference type="EMBL" id="JACHJB010000001">
    <property type="protein sequence ID" value="MBB6345941.1"/>
    <property type="molecule type" value="Genomic_DNA"/>
</dbReference>
<evidence type="ECO:0000259" key="1">
    <source>
        <dbReference type="Pfam" id="PF09350"/>
    </source>
</evidence>
<accession>A0A7X0C2L9</accession>
<feature type="domain" description="DnaJ homologue subfamily C member 28 conserved" evidence="1">
    <location>
        <begin position="14"/>
        <end position="80"/>
    </location>
</feature>
<gene>
    <name evidence="2" type="ORF">FHU36_002450</name>
</gene>
<name>A0A7X0C2L9_9ACTN</name>
<comment type="caution">
    <text evidence="2">The sequence shown here is derived from an EMBL/GenBank/DDBJ whole genome shotgun (WGS) entry which is preliminary data.</text>
</comment>
<evidence type="ECO:0000313" key="2">
    <source>
        <dbReference type="EMBL" id="MBB6345941.1"/>
    </source>
</evidence>
<dbReference type="Proteomes" id="UP000583800">
    <property type="component" value="Unassembled WGS sequence"/>
</dbReference>
<proteinExistence type="predicted"/>
<sequence length="132" mass="15270">MTERKPLGTNFESWIDRQIREAEERGEFDDLPGKGKPLPDLDKPYDEMWWIKQKMRSEGLSMPLPPTLALRKEAEEALEEAARARSESEARRIVEDVNDRIREAIRTGLAGPPLNLVPYDVEKVVARWRASR</sequence>
<dbReference type="AlphaFoldDB" id="A0A7X0C2L9"/>
<dbReference type="RefSeq" id="WP_185083814.1">
    <property type="nucleotide sequence ID" value="NZ_JACHJB010000001.1"/>
</dbReference>
<dbReference type="InterPro" id="IPR018961">
    <property type="entry name" value="DnaJ_homolog_subfam-C_membr-28"/>
</dbReference>
<evidence type="ECO:0000313" key="3">
    <source>
        <dbReference type="Proteomes" id="UP000583800"/>
    </source>
</evidence>
<keyword evidence="3" id="KW-1185">Reference proteome</keyword>
<reference evidence="2 3" key="1">
    <citation type="submission" date="2020-08" db="EMBL/GenBank/DDBJ databases">
        <title>Sequencing the genomes of 1000 actinobacteria strains.</title>
        <authorList>
            <person name="Klenk H.-P."/>
        </authorList>
    </citation>
    <scope>NUCLEOTIDE SEQUENCE [LARGE SCALE GENOMIC DNA]</scope>
    <source>
        <strain evidence="2 3">DSM 45913</strain>
    </source>
</reference>
<protein>
    <recommendedName>
        <fullName evidence="1">DnaJ homologue subfamily C member 28 conserved domain-containing protein</fullName>
    </recommendedName>
</protein>
<organism evidence="2 3">
    <name type="scientific">Nonomuraea muscovyensis</name>
    <dbReference type="NCBI Taxonomy" id="1124761"/>
    <lineage>
        <taxon>Bacteria</taxon>
        <taxon>Bacillati</taxon>
        <taxon>Actinomycetota</taxon>
        <taxon>Actinomycetes</taxon>
        <taxon>Streptosporangiales</taxon>
        <taxon>Streptosporangiaceae</taxon>
        <taxon>Nonomuraea</taxon>
    </lineage>
</organism>
<dbReference type="Pfam" id="PF09350">
    <property type="entry name" value="DJC28_CD"/>
    <property type="match status" value="1"/>
</dbReference>